<organism evidence="10 11">
    <name type="scientific">Vanrija albida</name>
    <dbReference type="NCBI Taxonomy" id="181172"/>
    <lineage>
        <taxon>Eukaryota</taxon>
        <taxon>Fungi</taxon>
        <taxon>Dikarya</taxon>
        <taxon>Basidiomycota</taxon>
        <taxon>Agaricomycotina</taxon>
        <taxon>Tremellomycetes</taxon>
        <taxon>Trichosporonales</taxon>
        <taxon>Trichosporonaceae</taxon>
        <taxon>Vanrija</taxon>
    </lineage>
</organism>
<comment type="subcellular location">
    <subcellularLocation>
        <location evidence="1">Cell membrane</location>
        <topology evidence="1">Multi-pass membrane protein</topology>
    </subcellularLocation>
</comment>
<evidence type="ECO:0000256" key="3">
    <source>
        <dbReference type="ARBA" id="ARBA00022475"/>
    </source>
</evidence>
<name>A0ABR3Q3K8_9TREE</name>
<dbReference type="RefSeq" id="XP_069209141.1">
    <property type="nucleotide sequence ID" value="XM_069354499.1"/>
</dbReference>
<evidence type="ECO:0000256" key="8">
    <source>
        <dbReference type="SAM" id="MobiDB-lite"/>
    </source>
</evidence>
<accession>A0ABR3Q3K8</accession>
<evidence type="ECO:0000256" key="6">
    <source>
        <dbReference type="ARBA" id="ARBA00023065"/>
    </source>
</evidence>
<dbReference type="Pfam" id="PF25539">
    <property type="entry name" value="Bestrophin_2"/>
    <property type="match status" value="1"/>
</dbReference>
<keyword evidence="5 9" id="KW-1133">Transmembrane helix</keyword>
<evidence type="ECO:0000313" key="11">
    <source>
        <dbReference type="Proteomes" id="UP001565368"/>
    </source>
</evidence>
<sequence>MSTTQGRRTPRVALSLDTAVPAGDDAPVTPFPAPLSRHDTSHASSHAHFVKDAGWDVLKHRPHKTLLHWVRVVGATALARIWPILLFTGAWSTMVVLVNLKTSVSLEFPNTMITVLGVLLGLTLSYRTSSAYEKYSDGRRQWANITHASRTWARTVWFHCPDRCVPDPPADPDERAKDEAKAVLEKKTAVRLALGFAVAVKHYLRGEEGVHYSDLYPLVSFIPSLSMPSGMAGGAATLGGDLPSLSARDHVELHRAENVPRTRLRDTCAGGWVARLRPAPKGEKVEPDSDVELGASLALGGHGGGQNIPLEITVYMSMYLAALQRRKVLDVPTTNALFAAINSLTDALVNLERILTTPIPWSFNAHIWEVSWIYCLALPFQLYASNFKWITVPATVVTTYIVMGYASIAEEIENPFGYDKNDLNLGYFCREIIAKELEAITSTPFRDPSEWMFSERNRPLGVWQPNALKLANGSIGELRGRLARASVSYWEQSRKGSFVDEPASMV</sequence>
<keyword evidence="11" id="KW-1185">Reference proteome</keyword>
<keyword evidence="7 9" id="KW-0472">Membrane</keyword>
<protein>
    <submittedName>
        <fullName evidence="10">Uncharacterized protein</fullName>
    </submittedName>
</protein>
<dbReference type="EMBL" id="JBBXJM010000004">
    <property type="protein sequence ID" value="KAL1409197.1"/>
    <property type="molecule type" value="Genomic_DNA"/>
</dbReference>
<evidence type="ECO:0000256" key="5">
    <source>
        <dbReference type="ARBA" id="ARBA00022989"/>
    </source>
</evidence>
<evidence type="ECO:0000256" key="9">
    <source>
        <dbReference type="SAM" id="Phobius"/>
    </source>
</evidence>
<evidence type="ECO:0000256" key="7">
    <source>
        <dbReference type="ARBA" id="ARBA00023136"/>
    </source>
</evidence>
<evidence type="ECO:0000256" key="1">
    <source>
        <dbReference type="ARBA" id="ARBA00004651"/>
    </source>
</evidence>
<gene>
    <name evidence="10" type="ORF">Q8F55_006027</name>
</gene>
<evidence type="ECO:0000256" key="4">
    <source>
        <dbReference type="ARBA" id="ARBA00022692"/>
    </source>
</evidence>
<keyword evidence="6" id="KW-0406">Ion transport</keyword>
<evidence type="ECO:0000256" key="2">
    <source>
        <dbReference type="ARBA" id="ARBA00022448"/>
    </source>
</evidence>
<feature type="transmembrane region" description="Helical" evidence="9">
    <location>
        <begin position="69"/>
        <end position="88"/>
    </location>
</feature>
<keyword evidence="4 9" id="KW-0812">Transmembrane</keyword>
<keyword evidence="3" id="KW-1003">Cell membrane</keyword>
<dbReference type="Proteomes" id="UP001565368">
    <property type="component" value="Unassembled WGS sequence"/>
</dbReference>
<comment type="caution">
    <text evidence="10">The sequence shown here is derived from an EMBL/GenBank/DDBJ whole genome shotgun (WGS) entry which is preliminary data.</text>
</comment>
<dbReference type="PANTHER" id="PTHR33281">
    <property type="entry name" value="UPF0187 PROTEIN YNEE"/>
    <property type="match status" value="1"/>
</dbReference>
<dbReference type="GeneID" id="95987070"/>
<keyword evidence="2" id="KW-0813">Transport</keyword>
<dbReference type="InterPro" id="IPR044669">
    <property type="entry name" value="YneE/VCCN1/2-like"/>
</dbReference>
<dbReference type="PANTHER" id="PTHR33281:SF19">
    <property type="entry name" value="VOLTAGE-DEPENDENT ANION CHANNEL-FORMING PROTEIN YNEE"/>
    <property type="match status" value="1"/>
</dbReference>
<proteinExistence type="predicted"/>
<reference evidence="10 11" key="1">
    <citation type="submission" date="2023-08" db="EMBL/GenBank/DDBJ databases">
        <title>Annotated Genome Sequence of Vanrija albida AlHP1.</title>
        <authorList>
            <person name="Herzog R."/>
        </authorList>
    </citation>
    <scope>NUCLEOTIDE SEQUENCE [LARGE SCALE GENOMIC DNA]</scope>
    <source>
        <strain evidence="10 11">AlHP1</strain>
    </source>
</reference>
<feature type="region of interest" description="Disordered" evidence="8">
    <location>
        <begin position="1"/>
        <end position="25"/>
    </location>
</feature>
<evidence type="ECO:0000313" key="10">
    <source>
        <dbReference type="EMBL" id="KAL1409197.1"/>
    </source>
</evidence>